<organism evidence="1 2">
    <name type="scientific">Triangularia verruculosa</name>
    <dbReference type="NCBI Taxonomy" id="2587418"/>
    <lineage>
        <taxon>Eukaryota</taxon>
        <taxon>Fungi</taxon>
        <taxon>Dikarya</taxon>
        <taxon>Ascomycota</taxon>
        <taxon>Pezizomycotina</taxon>
        <taxon>Sordariomycetes</taxon>
        <taxon>Sordariomycetidae</taxon>
        <taxon>Sordariales</taxon>
        <taxon>Podosporaceae</taxon>
        <taxon>Triangularia</taxon>
    </lineage>
</organism>
<dbReference type="Gene3D" id="3.30.420.10">
    <property type="entry name" value="Ribonuclease H-like superfamily/Ribonuclease H"/>
    <property type="match status" value="1"/>
</dbReference>
<proteinExistence type="predicted"/>
<evidence type="ECO:0000313" key="1">
    <source>
        <dbReference type="EMBL" id="KAK4193971.1"/>
    </source>
</evidence>
<reference evidence="1" key="1">
    <citation type="journal article" date="2023" name="Mol. Phylogenet. Evol.">
        <title>Genome-scale phylogeny and comparative genomics of the fungal order Sordariales.</title>
        <authorList>
            <person name="Hensen N."/>
            <person name="Bonometti L."/>
            <person name="Westerberg I."/>
            <person name="Brannstrom I.O."/>
            <person name="Guillou S."/>
            <person name="Cros-Aarteil S."/>
            <person name="Calhoun S."/>
            <person name="Haridas S."/>
            <person name="Kuo A."/>
            <person name="Mondo S."/>
            <person name="Pangilinan J."/>
            <person name="Riley R."/>
            <person name="LaButti K."/>
            <person name="Andreopoulos B."/>
            <person name="Lipzen A."/>
            <person name="Chen C."/>
            <person name="Yan M."/>
            <person name="Daum C."/>
            <person name="Ng V."/>
            <person name="Clum A."/>
            <person name="Steindorff A."/>
            <person name="Ohm R.A."/>
            <person name="Martin F."/>
            <person name="Silar P."/>
            <person name="Natvig D.O."/>
            <person name="Lalanne C."/>
            <person name="Gautier V."/>
            <person name="Ament-Velasquez S.L."/>
            <person name="Kruys A."/>
            <person name="Hutchinson M.I."/>
            <person name="Powell A.J."/>
            <person name="Barry K."/>
            <person name="Miller A.N."/>
            <person name="Grigoriev I.V."/>
            <person name="Debuchy R."/>
            <person name="Gladieux P."/>
            <person name="Hiltunen Thoren M."/>
            <person name="Johannesson H."/>
        </authorList>
    </citation>
    <scope>NUCLEOTIDE SEQUENCE</scope>
    <source>
        <strain evidence="1">CBS 315.58</strain>
    </source>
</reference>
<dbReference type="GO" id="GO:0003676">
    <property type="term" value="F:nucleic acid binding"/>
    <property type="evidence" value="ECO:0007669"/>
    <property type="project" value="InterPro"/>
</dbReference>
<dbReference type="EMBL" id="MU864343">
    <property type="protein sequence ID" value="KAK4193971.1"/>
    <property type="molecule type" value="Genomic_DNA"/>
</dbReference>
<evidence type="ECO:0008006" key="3">
    <source>
        <dbReference type="Google" id="ProtNLM"/>
    </source>
</evidence>
<reference evidence="1" key="2">
    <citation type="submission" date="2023-05" db="EMBL/GenBank/DDBJ databases">
        <authorList>
            <consortium name="Lawrence Berkeley National Laboratory"/>
            <person name="Steindorff A."/>
            <person name="Hensen N."/>
            <person name="Bonometti L."/>
            <person name="Westerberg I."/>
            <person name="Brannstrom I.O."/>
            <person name="Guillou S."/>
            <person name="Cros-Aarteil S."/>
            <person name="Calhoun S."/>
            <person name="Haridas S."/>
            <person name="Kuo A."/>
            <person name="Mondo S."/>
            <person name="Pangilinan J."/>
            <person name="Riley R."/>
            <person name="Labutti K."/>
            <person name="Andreopoulos B."/>
            <person name="Lipzen A."/>
            <person name="Chen C."/>
            <person name="Yanf M."/>
            <person name="Daum C."/>
            <person name="Ng V."/>
            <person name="Clum A."/>
            <person name="Ohm R."/>
            <person name="Martin F."/>
            <person name="Silar P."/>
            <person name="Natvig D."/>
            <person name="Lalanne C."/>
            <person name="Gautier V."/>
            <person name="Ament-Velasquez S.L."/>
            <person name="Kruys A."/>
            <person name="Hutchinson M.I."/>
            <person name="Powell A.J."/>
            <person name="Barry K."/>
            <person name="Miller A.N."/>
            <person name="Grigoriev I.V."/>
            <person name="Debuchy R."/>
            <person name="Gladieux P."/>
            <person name="Thoren M.H."/>
            <person name="Johannesson H."/>
        </authorList>
    </citation>
    <scope>NUCLEOTIDE SEQUENCE</scope>
    <source>
        <strain evidence="1">CBS 315.58</strain>
    </source>
</reference>
<feature type="non-terminal residue" evidence="1">
    <location>
        <position position="124"/>
    </location>
</feature>
<sequence>WGDRAFTRAMLEAGFKRRVQPRRIRLTVAHRQARLAFAREQLALRPRPEDWEKVAFSDETWATNNPMWKRWLTIHDSEDIEDWATIRQKPHGWMFWGMICGWEKAGSFVWEKEYGGINSEKYQR</sequence>
<accession>A0AAN7AMA4</accession>
<feature type="non-terminal residue" evidence="1">
    <location>
        <position position="1"/>
    </location>
</feature>
<dbReference type="AlphaFoldDB" id="A0AAN7AMA4"/>
<dbReference type="Proteomes" id="UP001303160">
    <property type="component" value="Unassembled WGS sequence"/>
</dbReference>
<gene>
    <name evidence="1" type="ORF">QBC40DRAFT_131176</name>
</gene>
<keyword evidence="2" id="KW-1185">Reference proteome</keyword>
<name>A0AAN7AMA4_9PEZI</name>
<protein>
    <recommendedName>
        <fullName evidence="3">Transposase Tc1-like domain-containing protein</fullName>
    </recommendedName>
</protein>
<evidence type="ECO:0000313" key="2">
    <source>
        <dbReference type="Proteomes" id="UP001303160"/>
    </source>
</evidence>
<comment type="caution">
    <text evidence="1">The sequence shown here is derived from an EMBL/GenBank/DDBJ whole genome shotgun (WGS) entry which is preliminary data.</text>
</comment>
<dbReference type="InterPro" id="IPR036397">
    <property type="entry name" value="RNaseH_sf"/>
</dbReference>